<evidence type="ECO:0000256" key="4">
    <source>
        <dbReference type="ARBA" id="ARBA00022898"/>
    </source>
</evidence>
<evidence type="ECO:0000256" key="7">
    <source>
        <dbReference type="RuleBase" id="RU000382"/>
    </source>
</evidence>
<evidence type="ECO:0000256" key="5">
    <source>
        <dbReference type="ARBA" id="ARBA00023239"/>
    </source>
</evidence>
<dbReference type="SUPFAM" id="SSF53383">
    <property type="entry name" value="PLP-dependent transferases"/>
    <property type="match status" value="1"/>
</dbReference>
<comment type="caution">
    <text evidence="8">The sequence shown here is derived from an EMBL/GenBank/DDBJ whole genome shotgun (WGS) entry which is preliminary data.</text>
</comment>
<keyword evidence="8" id="KW-0808">Transferase</keyword>
<dbReference type="InterPro" id="IPR015424">
    <property type="entry name" value="PyrdxlP-dep_Trfase"/>
</dbReference>
<dbReference type="EMBL" id="VDUX01000006">
    <property type="protein sequence ID" value="TXL57790.1"/>
    <property type="molecule type" value="Genomic_DNA"/>
</dbReference>
<comment type="cofactor">
    <cofactor evidence="1 6 7">
        <name>pyridoxal 5'-phosphate</name>
        <dbReference type="ChEBI" id="CHEBI:597326"/>
    </cofactor>
</comment>
<evidence type="ECO:0000256" key="6">
    <source>
        <dbReference type="PIRSR" id="PIRSR602129-50"/>
    </source>
</evidence>
<protein>
    <submittedName>
        <fullName evidence="8">Aminotransferase class V-fold PLP-dependent enzyme</fullName>
    </submittedName>
</protein>
<evidence type="ECO:0000313" key="9">
    <source>
        <dbReference type="Proteomes" id="UP000321571"/>
    </source>
</evidence>
<dbReference type="InterPro" id="IPR015421">
    <property type="entry name" value="PyrdxlP-dep_Trfase_major"/>
</dbReference>
<dbReference type="Gene3D" id="3.40.640.10">
    <property type="entry name" value="Type I PLP-dependent aspartate aminotransferase-like (Major domain)"/>
    <property type="match status" value="1"/>
</dbReference>
<sequence>MAYIPGSGVVSAGVADLVADVVNRYTGLADASPGMVALEAHLVRWLADVFGLPASGGGILTTGGSMAALSALVAARHTQLGEDFADGTVYVSDQAHASIAKAARIVGFPARAIRIVPSDADARLDLAALRQMIADDRSDGRRPAVVVGTAGTTNLGVLDPLPEIADLAVEEGLWFHVDAAYGGFFQLTERGRALLTGIERADSIVLDAHKGLFLPFGTGCLLVRDVATLQESHAGDEAHYLQDLAVRDLPSFGDLSPELTRDFRGLRLWLPLHLHGVGAFRDALDEKLDLAQHAYDVLASDPNLEVLARPQLTVLGFHAATDDDTRRIIAEVDAEGRAFLSSTLVDGRYVGRICILNHRTDVSRVDEALDAIRRHAAAAG</sequence>
<comment type="similarity">
    <text evidence="2 7">Belongs to the group II decarboxylase family.</text>
</comment>
<reference evidence="8 9" key="1">
    <citation type="submission" date="2019-06" db="EMBL/GenBank/DDBJ databases">
        <title>Aeromicrobium sp. nov., isolated from a maize field.</title>
        <authorList>
            <person name="Lin S.-Y."/>
            <person name="Tsai C.-F."/>
            <person name="Young C.-C."/>
        </authorList>
    </citation>
    <scope>NUCLEOTIDE SEQUENCE [LARGE SCALE GENOMIC DNA]</scope>
    <source>
        <strain evidence="8 9">CC-CFT486</strain>
    </source>
</reference>
<keyword evidence="8" id="KW-0032">Aminotransferase</keyword>
<dbReference type="Pfam" id="PF00282">
    <property type="entry name" value="Pyridoxal_deC"/>
    <property type="match status" value="1"/>
</dbReference>
<name>A0A5C8NGN9_9ACTN</name>
<keyword evidence="4 6" id="KW-0663">Pyridoxal phosphate</keyword>
<dbReference type="InterPro" id="IPR010977">
    <property type="entry name" value="Aromatic_deC"/>
</dbReference>
<dbReference type="GO" id="GO:0008483">
    <property type="term" value="F:transaminase activity"/>
    <property type="evidence" value="ECO:0007669"/>
    <property type="project" value="UniProtKB-KW"/>
</dbReference>
<proteinExistence type="inferred from homology"/>
<evidence type="ECO:0000256" key="1">
    <source>
        <dbReference type="ARBA" id="ARBA00001933"/>
    </source>
</evidence>
<dbReference type="GO" id="GO:0019752">
    <property type="term" value="P:carboxylic acid metabolic process"/>
    <property type="evidence" value="ECO:0007669"/>
    <property type="project" value="InterPro"/>
</dbReference>
<dbReference type="AlphaFoldDB" id="A0A5C8NGN9"/>
<dbReference type="GO" id="GO:0004058">
    <property type="term" value="F:aromatic-L-amino-acid decarboxylase activity"/>
    <property type="evidence" value="ECO:0007669"/>
    <property type="project" value="UniProtKB-ARBA"/>
</dbReference>
<dbReference type="Gene3D" id="3.90.1150.10">
    <property type="entry name" value="Aspartate Aminotransferase, domain 1"/>
    <property type="match status" value="1"/>
</dbReference>
<dbReference type="OrthoDB" id="3335676at2"/>
<keyword evidence="9" id="KW-1185">Reference proteome</keyword>
<evidence type="ECO:0000313" key="8">
    <source>
        <dbReference type="EMBL" id="TXL57790.1"/>
    </source>
</evidence>
<dbReference type="GO" id="GO:0030170">
    <property type="term" value="F:pyridoxal phosphate binding"/>
    <property type="evidence" value="ECO:0007669"/>
    <property type="project" value="InterPro"/>
</dbReference>
<organism evidence="8 9">
    <name type="scientific">Aeromicrobium terrae</name>
    <dbReference type="NCBI Taxonomy" id="2498846"/>
    <lineage>
        <taxon>Bacteria</taxon>
        <taxon>Bacillati</taxon>
        <taxon>Actinomycetota</taxon>
        <taxon>Actinomycetes</taxon>
        <taxon>Propionibacteriales</taxon>
        <taxon>Nocardioidaceae</taxon>
        <taxon>Aeromicrobium</taxon>
    </lineage>
</organism>
<keyword evidence="5 7" id="KW-0456">Lyase</keyword>
<dbReference type="Proteomes" id="UP000321571">
    <property type="component" value="Unassembled WGS sequence"/>
</dbReference>
<feature type="modified residue" description="N6-(pyridoxal phosphate)lysine" evidence="6">
    <location>
        <position position="210"/>
    </location>
</feature>
<dbReference type="InterPro" id="IPR015422">
    <property type="entry name" value="PyrdxlP-dep_Trfase_small"/>
</dbReference>
<dbReference type="PANTHER" id="PTHR11999:SF70">
    <property type="entry name" value="MIP05841P"/>
    <property type="match status" value="1"/>
</dbReference>
<gene>
    <name evidence="8" type="ORF">FHP06_13410</name>
</gene>
<evidence type="ECO:0000256" key="2">
    <source>
        <dbReference type="ARBA" id="ARBA00009533"/>
    </source>
</evidence>
<dbReference type="GO" id="GO:0005737">
    <property type="term" value="C:cytoplasm"/>
    <property type="evidence" value="ECO:0007669"/>
    <property type="project" value="TreeGrafter"/>
</dbReference>
<accession>A0A5C8NGN9</accession>
<keyword evidence="3" id="KW-0210">Decarboxylase</keyword>
<dbReference type="PANTHER" id="PTHR11999">
    <property type="entry name" value="GROUP II PYRIDOXAL-5-PHOSPHATE DECARBOXYLASE"/>
    <property type="match status" value="1"/>
</dbReference>
<dbReference type="InterPro" id="IPR002129">
    <property type="entry name" value="PyrdxlP-dep_de-COase"/>
</dbReference>
<evidence type="ECO:0000256" key="3">
    <source>
        <dbReference type="ARBA" id="ARBA00022793"/>
    </source>
</evidence>